<keyword evidence="1" id="KW-1133">Transmembrane helix</keyword>
<gene>
    <name evidence="2" type="ORF">E2C01_010423</name>
</gene>
<comment type="caution">
    <text evidence="2">The sequence shown here is derived from an EMBL/GenBank/DDBJ whole genome shotgun (WGS) entry which is preliminary data.</text>
</comment>
<dbReference type="Proteomes" id="UP000324222">
    <property type="component" value="Unassembled WGS sequence"/>
</dbReference>
<reference evidence="2 3" key="1">
    <citation type="submission" date="2019-05" db="EMBL/GenBank/DDBJ databases">
        <title>Another draft genome of Portunus trituberculatus and its Hox gene families provides insights of decapod evolution.</title>
        <authorList>
            <person name="Jeong J.-H."/>
            <person name="Song I."/>
            <person name="Kim S."/>
            <person name="Choi T."/>
            <person name="Kim D."/>
            <person name="Ryu S."/>
            <person name="Kim W."/>
        </authorList>
    </citation>
    <scope>NUCLEOTIDE SEQUENCE [LARGE SCALE GENOMIC DNA]</scope>
    <source>
        <tissue evidence="2">Muscle</tissue>
    </source>
</reference>
<keyword evidence="1" id="KW-0812">Transmembrane</keyword>
<feature type="transmembrane region" description="Helical" evidence="1">
    <location>
        <begin position="21"/>
        <end position="39"/>
    </location>
</feature>
<proteinExistence type="predicted"/>
<sequence length="91" mass="10372">MRDISGEERERERNTNLSYRIHHSAAVVLAIWSCVNYYGTSYTFFNHHSSTQTPQDSSTGSQDAAVRPRCGVRPVLPCPAVRHVQQHNMWA</sequence>
<accession>A0A5B7D8E1</accession>
<keyword evidence="1" id="KW-0472">Membrane</keyword>
<dbReference type="EMBL" id="VSRR010000600">
    <property type="protein sequence ID" value="MPC17561.1"/>
    <property type="molecule type" value="Genomic_DNA"/>
</dbReference>
<dbReference type="OrthoDB" id="37886at2759"/>
<evidence type="ECO:0000313" key="2">
    <source>
        <dbReference type="EMBL" id="MPC17561.1"/>
    </source>
</evidence>
<dbReference type="AlphaFoldDB" id="A0A5B7D8E1"/>
<keyword evidence="3" id="KW-1185">Reference proteome</keyword>
<evidence type="ECO:0000256" key="1">
    <source>
        <dbReference type="SAM" id="Phobius"/>
    </source>
</evidence>
<name>A0A5B7D8E1_PORTR</name>
<evidence type="ECO:0000313" key="3">
    <source>
        <dbReference type="Proteomes" id="UP000324222"/>
    </source>
</evidence>
<organism evidence="2 3">
    <name type="scientific">Portunus trituberculatus</name>
    <name type="common">Swimming crab</name>
    <name type="synonym">Neptunus trituberculatus</name>
    <dbReference type="NCBI Taxonomy" id="210409"/>
    <lineage>
        <taxon>Eukaryota</taxon>
        <taxon>Metazoa</taxon>
        <taxon>Ecdysozoa</taxon>
        <taxon>Arthropoda</taxon>
        <taxon>Crustacea</taxon>
        <taxon>Multicrustacea</taxon>
        <taxon>Malacostraca</taxon>
        <taxon>Eumalacostraca</taxon>
        <taxon>Eucarida</taxon>
        <taxon>Decapoda</taxon>
        <taxon>Pleocyemata</taxon>
        <taxon>Brachyura</taxon>
        <taxon>Eubrachyura</taxon>
        <taxon>Portunoidea</taxon>
        <taxon>Portunidae</taxon>
        <taxon>Portuninae</taxon>
        <taxon>Portunus</taxon>
    </lineage>
</organism>
<protein>
    <submittedName>
        <fullName evidence="2">Uncharacterized protein</fullName>
    </submittedName>
</protein>